<comment type="caution">
    <text evidence="3">The sequence shown here is derived from an EMBL/GenBank/DDBJ whole genome shotgun (WGS) entry which is preliminary data.</text>
</comment>
<dbReference type="EMBL" id="JAPDIA010000003">
    <property type="protein sequence ID" value="MDG0810684.1"/>
    <property type="molecule type" value="Genomic_DNA"/>
</dbReference>
<evidence type="ECO:0000259" key="2">
    <source>
        <dbReference type="Pfam" id="PF03648"/>
    </source>
</evidence>
<dbReference type="AlphaFoldDB" id="A0A9X4KYP6"/>
<reference evidence="3" key="1">
    <citation type="submission" date="2022-10" db="EMBL/GenBank/DDBJ databases">
        <title>Comparative genomic analysis of Cohnella hashimotonis sp. nov., isolated from the International Space Station.</title>
        <authorList>
            <person name="Simpson A."/>
            <person name="Venkateswaran K."/>
        </authorList>
    </citation>
    <scope>NUCLEOTIDE SEQUENCE</scope>
    <source>
        <strain evidence="3">DSM 28161</strain>
    </source>
</reference>
<dbReference type="InterPro" id="IPR005154">
    <property type="entry name" value="Glyco_hydro_67_aGlcAse_N"/>
</dbReference>
<evidence type="ECO:0000256" key="1">
    <source>
        <dbReference type="ARBA" id="ARBA00022801"/>
    </source>
</evidence>
<dbReference type="GO" id="GO:0046559">
    <property type="term" value="F:alpha-glucuronidase activity"/>
    <property type="evidence" value="ECO:0007669"/>
    <property type="project" value="InterPro"/>
</dbReference>
<keyword evidence="4" id="KW-1185">Reference proteome</keyword>
<dbReference type="Proteomes" id="UP001153404">
    <property type="component" value="Unassembled WGS sequence"/>
</dbReference>
<dbReference type="SUPFAM" id="SSF55545">
    <property type="entry name" value="beta-N-acetylhexosaminidase-like domain"/>
    <property type="match status" value="1"/>
</dbReference>
<evidence type="ECO:0000313" key="3">
    <source>
        <dbReference type="EMBL" id="MDG0810684.1"/>
    </source>
</evidence>
<gene>
    <name evidence="3" type="ORF">OMP40_15885</name>
</gene>
<organism evidence="3 4">
    <name type="scientific">Cohnella rhizosphaerae</name>
    <dbReference type="NCBI Taxonomy" id="1457232"/>
    <lineage>
        <taxon>Bacteria</taxon>
        <taxon>Bacillati</taxon>
        <taxon>Bacillota</taxon>
        <taxon>Bacilli</taxon>
        <taxon>Bacillales</taxon>
        <taxon>Paenibacillaceae</taxon>
        <taxon>Cohnella</taxon>
    </lineage>
</organism>
<dbReference type="GO" id="GO:0045493">
    <property type="term" value="P:xylan catabolic process"/>
    <property type="evidence" value="ECO:0007669"/>
    <property type="project" value="InterPro"/>
</dbReference>
<dbReference type="InterPro" id="IPR029018">
    <property type="entry name" value="Hex-like_dom2"/>
</dbReference>
<sequence length="73" mass="7918">MDRSQAGQEAYEQAWLDYRRIGDETLRAKYAAACGRLVVVGDGAELASARLELRRAIGGLAWHGACRWPGGIG</sequence>
<accession>A0A9X4KYP6</accession>
<dbReference type="RefSeq" id="WP_277532659.1">
    <property type="nucleotide sequence ID" value="NZ_JAPDIA010000003.1"/>
</dbReference>
<feature type="domain" description="Alpha glucuronidase N-terminal" evidence="2">
    <location>
        <begin position="14"/>
        <end position="60"/>
    </location>
</feature>
<keyword evidence="1" id="KW-0378">Hydrolase</keyword>
<dbReference type="Pfam" id="PF03648">
    <property type="entry name" value="Glyco_hydro_67N"/>
    <property type="match status" value="1"/>
</dbReference>
<evidence type="ECO:0000313" key="4">
    <source>
        <dbReference type="Proteomes" id="UP001153404"/>
    </source>
</evidence>
<protein>
    <recommendedName>
        <fullName evidence="2">Alpha glucuronidase N-terminal domain-containing protein</fullName>
    </recommendedName>
</protein>
<proteinExistence type="predicted"/>
<name>A0A9X4KYP6_9BACL</name>